<keyword evidence="2" id="KW-1185">Reference proteome</keyword>
<protein>
    <submittedName>
        <fullName evidence="1">Uncharacterized protein</fullName>
    </submittedName>
</protein>
<dbReference type="Proteomes" id="UP000765509">
    <property type="component" value="Unassembled WGS sequence"/>
</dbReference>
<sequence>MRGRRNRVVIKGRSLQSLEPILSGLLKINHSRRLITRRERRERISKSQRISLMLLSSIRIINYLFPKRREGLKRDYALFMVESRRLKNASSGLRIGQVHQEASVASREKSEWEQLCVQSFSLISFNSTIVNSEY</sequence>
<accession>A0A9Q3CDS4</accession>
<proteinExistence type="predicted"/>
<comment type="caution">
    <text evidence="1">The sequence shown here is derived from an EMBL/GenBank/DDBJ whole genome shotgun (WGS) entry which is preliminary data.</text>
</comment>
<dbReference type="AlphaFoldDB" id="A0A9Q3CDS4"/>
<organism evidence="1 2">
    <name type="scientific">Austropuccinia psidii MF-1</name>
    <dbReference type="NCBI Taxonomy" id="1389203"/>
    <lineage>
        <taxon>Eukaryota</taxon>
        <taxon>Fungi</taxon>
        <taxon>Dikarya</taxon>
        <taxon>Basidiomycota</taxon>
        <taxon>Pucciniomycotina</taxon>
        <taxon>Pucciniomycetes</taxon>
        <taxon>Pucciniales</taxon>
        <taxon>Sphaerophragmiaceae</taxon>
        <taxon>Austropuccinia</taxon>
    </lineage>
</organism>
<evidence type="ECO:0000313" key="1">
    <source>
        <dbReference type="EMBL" id="MBW0483166.1"/>
    </source>
</evidence>
<dbReference type="EMBL" id="AVOT02007105">
    <property type="protein sequence ID" value="MBW0483166.1"/>
    <property type="molecule type" value="Genomic_DNA"/>
</dbReference>
<gene>
    <name evidence="1" type="ORF">O181_022881</name>
</gene>
<evidence type="ECO:0000313" key="2">
    <source>
        <dbReference type="Proteomes" id="UP000765509"/>
    </source>
</evidence>
<reference evidence="1" key="1">
    <citation type="submission" date="2021-03" db="EMBL/GenBank/DDBJ databases">
        <title>Draft genome sequence of rust myrtle Austropuccinia psidii MF-1, a brazilian biotype.</title>
        <authorList>
            <person name="Quecine M.C."/>
            <person name="Pachon D.M.R."/>
            <person name="Bonatelli M.L."/>
            <person name="Correr F.H."/>
            <person name="Franceschini L.M."/>
            <person name="Leite T.F."/>
            <person name="Margarido G.R.A."/>
            <person name="Almeida C.A."/>
            <person name="Ferrarezi J.A."/>
            <person name="Labate C.A."/>
        </authorList>
    </citation>
    <scope>NUCLEOTIDE SEQUENCE</scope>
    <source>
        <strain evidence="1">MF-1</strain>
    </source>
</reference>
<name>A0A9Q3CDS4_9BASI</name>